<name>A0A5C5ZGA0_9BACT</name>
<dbReference type="PANTHER" id="PTHR11927">
    <property type="entry name" value="GALACTOSIDE 2-L-FUCOSYLTRANSFERASE"/>
    <property type="match status" value="1"/>
</dbReference>
<evidence type="ECO:0000313" key="3">
    <source>
        <dbReference type="EMBL" id="TWT86344.1"/>
    </source>
</evidence>
<comment type="caution">
    <text evidence="3">The sequence shown here is derived from an EMBL/GenBank/DDBJ whole genome shotgun (WGS) entry which is preliminary data.</text>
</comment>
<evidence type="ECO:0000256" key="2">
    <source>
        <dbReference type="ARBA" id="ARBA00022679"/>
    </source>
</evidence>
<accession>A0A5C5ZGA0</accession>
<evidence type="ECO:0000313" key="4">
    <source>
        <dbReference type="Proteomes" id="UP000316213"/>
    </source>
</evidence>
<dbReference type="Proteomes" id="UP000316213">
    <property type="component" value="Unassembled WGS sequence"/>
</dbReference>
<keyword evidence="1" id="KW-0328">Glycosyltransferase</keyword>
<dbReference type="PANTHER" id="PTHR11927:SF9">
    <property type="entry name" value="L-FUCOSYLTRANSFERASE"/>
    <property type="match status" value="1"/>
</dbReference>
<dbReference type="Pfam" id="PF01531">
    <property type="entry name" value="Glyco_transf_11"/>
    <property type="match status" value="1"/>
</dbReference>
<keyword evidence="2 3" id="KW-0808">Transferase</keyword>
<organism evidence="3 4">
    <name type="scientific">Neorhodopirellula pilleata</name>
    <dbReference type="NCBI Taxonomy" id="2714738"/>
    <lineage>
        <taxon>Bacteria</taxon>
        <taxon>Pseudomonadati</taxon>
        <taxon>Planctomycetota</taxon>
        <taxon>Planctomycetia</taxon>
        <taxon>Pirellulales</taxon>
        <taxon>Pirellulaceae</taxon>
        <taxon>Neorhodopirellula</taxon>
    </lineage>
</organism>
<keyword evidence="4" id="KW-1185">Reference proteome</keyword>
<dbReference type="GO" id="GO:0016020">
    <property type="term" value="C:membrane"/>
    <property type="evidence" value="ECO:0007669"/>
    <property type="project" value="InterPro"/>
</dbReference>
<reference evidence="3 4" key="1">
    <citation type="submission" date="2019-02" db="EMBL/GenBank/DDBJ databases">
        <title>Deep-cultivation of Planctomycetes and their phenomic and genomic characterization uncovers novel biology.</title>
        <authorList>
            <person name="Wiegand S."/>
            <person name="Jogler M."/>
            <person name="Boedeker C."/>
            <person name="Pinto D."/>
            <person name="Vollmers J."/>
            <person name="Rivas-Marin E."/>
            <person name="Kohn T."/>
            <person name="Peeters S.H."/>
            <person name="Heuer A."/>
            <person name="Rast P."/>
            <person name="Oberbeckmann S."/>
            <person name="Bunk B."/>
            <person name="Jeske O."/>
            <person name="Meyerdierks A."/>
            <person name="Storesund J.E."/>
            <person name="Kallscheuer N."/>
            <person name="Luecker S."/>
            <person name="Lage O.M."/>
            <person name="Pohl T."/>
            <person name="Merkel B.J."/>
            <person name="Hornburger P."/>
            <person name="Mueller R.-W."/>
            <person name="Bruemmer F."/>
            <person name="Labrenz M."/>
            <person name="Spormann A.M."/>
            <person name="Op Den Camp H."/>
            <person name="Overmann J."/>
            <person name="Amann R."/>
            <person name="Jetten M.S.M."/>
            <person name="Mascher T."/>
            <person name="Medema M.H."/>
            <person name="Devos D.P."/>
            <person name="Kaster A.-K."/>
            <person name="Ovreas L."/>
            <person name="Rohde M."/>
            <person name="Galperin M.Y."/>
            <person name="Jogler C."/>
        </authorList>
    </citation>
    <scope>NUCLEOTIDE SEQUENCE [LARGE SCALE GENOMIC DNA]</scope>
    <source>
        <strain evidence="3 4">Pla100</strain>
    </source>
</reference>
<protein>
    <submittedName>
        <fullName evidence="3">Glycosyl transferase family 11</fullName>
    </submittedName>
</protein>
<sequence>MFQFAAGLALSLRHDTGIELDARSFERDRLRKFSLFNFGLRPTTATETLKKWPPVRRGLVNFPWWKIRHGIGVQYVRERGPISQENIAQIGPSAYLHGYWQNERYFADHASEVRRALRIVSPIDPTNQKWLDRIRDRAAISVHVRRSDYTTDAVNQNLYATCDLNYYVNSAEYLAENISSKPYFMVFSDDPEWSAANLRLPGEADFVAHNSGDAFIEDLRLMSACRHHIIANSTFSWWGAWLGENPDRTIVAPANWYRDAVRDLNNPIPPNWIRIPLMANADAASM</sequence>
<dbReference type="InterPro" id="IPR002516">
    <property type="entry name" value="Glyco_trans_11"/>
</dbReference>
<dbReference type="GO" id="GO:0008107">
    <property type="term" value="F:galactoside 2-alpha-L-fucosyltransferase activity"/>
    <property type="evidence" value="ECO:0007669"/>
    <property type="project" value="InterPro"/>
</dbReference>
<dbReference type="AlphaFoldDB" id="A0A5C5ZGA0"/>
<dbReference type="CDD" id="cd11301">
    <property type="entry name" value="Fut1_Fut2_like"/>
    <property type="match status" value="1"/>
</dbReference>
<evidence type="ECO:0000256" key="1">
    <source>
        <dbReference type="ARBA" id="ARBA00022676"/>
    </source>
</evidence>
<proteinExistence type="predicted"/>
<gene>
    <name evidence="3" type="ORF">Pla100_61300</name>
</gene>
<dbReference type="EMBL" id="SJPM01000037">
    <property type="protein sequence ID" value="TWT86344.1"/>
    <property type="molecule type" value="Genomic_DNA"/>
</dbReference>
<dbReference type="GO" id="GO:0005975">
    <property type="term" value="P:carbohydrate metabolic process"/>
    <property type="evidence" value="ECO:0007669"/>
    <property type="project" value="InterPro"/>
</dbReference>